<evidence type="ECO:0000256" key="1">
    <source>
        <dbReference type="ARBA" id="ARBA00004613"/>
    </source>
</evidence>
<evidence type="ECO:0008006" key="6">
    <source>
        <dbReference type="Google" id="ProtNLM"/>
    </source>
</evidence>
<organism evidence="4 5">
    <name type="scientific">Crenothrix polyspora</name>
    <dbReference type="NCBI Taxonomy" id="360316"/>
    <lineage>
        <taxon>Bacteria</taxon>
        <taxon>Pseudomonadati</taxon>
        <taxon>Pseudomonadota</taxon>
        <taxon>Gammaproteobacteria</taxon>
        <taxon>Methylococcales</taxon>
        <taxon>Crenotrichaceae</taxon>
        <taxon>Crenothrix</taxon>
    </lineage>
</organism>
<gene>
    <name evidence="4" type="ORF">CRENPOLYSF1_510009</name>
</gene>
<comment type="subcellular location">
    <subcellularLocation>
        <location evidence="1">Secreted</location>
    </subcellularLocation>
</comment>
<dbReference type="EMBL" id="FUKI01000128">
    <property type="protein sequence ID" value="SJM94251.1"/>
    <property type="molecule type" value="Genomic_DNA"/>
</dbReference>
<dbReference type="PANTHER" id="PTHR38340">
    <property type="entry name" value="S-LAYER PROTEIN"/>
    <property type="match status" value="1"/>
</dbReference>
<dbReference type="Proteomes" id="UP000195667">
    <property type="component" value="Unassembled WGS sequence"/>
</dbReference>
<dbReference type="Pfam" id="PF00353">
    <property type="entry name" value="HemolysinCabind"/>
    <property type="match status" value="3"/>
</dbReference>
<dbReference type="InterPro" id="IPR050557">
    <property type="entry name" value="RTX_toxin/Mannuronan_C5-epim"/>
</dbReference>
<evidence type="ECO:0000313" key="4">
    <source>
        <dbReference type="EMBL" id="SJM94251.1"/>
    </source>
</evidence>
<keyword evidence="5" id="KW-1185">Reference proteome</keyword>
<dbReference type="PRINTS" id="PR00313">
    <property type="entry name" value="CABNDNGRPT"/>
</dbReference>
<dbReference type="PROSITE" id="PS00330">
    <property type="entry name" value="HEMOLYSIN_CALCIUM"/>
    <property type="match status" value="7"/>
</dbReference>
<proteinExistence type="predicted"/>
<evidence type="ECO:0000256" key="2">
    <source>
        <dbReference type="ARBA" id="ARBA00022525"/>
    </source>
</evidence>
<reference evidence="5" key="1">
    <citation type="submission" date="2017-02" db="EMBL/GenBank/DDBJ databases">
        <authorList>
            <person name="Daims H."/>
        </authorList>
    </citation>
    <scope>NUCLEOTIDE SEQUENCE [LARGE SCALE GENOMIC DNA]</scope>
</reference>
<keyword evidence="2" id="KW-0964">Secreted</keyword>
<dbReference type="Gene3D" id="2.150.10.10">
    <property type="entry name" value="Serralysin-like metalloprotease, C-terminal"/>
    <property type="match status" value="4"/>
</dbReference>
<dbReference type="OrthoDB" id="223957at2"/>
<name>A0A1R4HDZ7_9GAMM</name>
<evidence type="ECO:0000313" key="5">
    <source>
        <dbReference type="Proteomes" id="UP000195667"/>
    </source>
</evidence>
<keyword evidence="3" id="KW-0106">Calcium</keyword>
<dbReference type="InterPro" id="IPR018511">
    <property type="entry name" value="Hemolysin-typ_Ca-bd_CS"/>
</dbReference>
<accession>A0A1R4HDZ7</accession>
<dbReference type="AlphaFoldDB" id="A0A1R4HDZ7"/>
<dbReference type="GO" id="GO:0005509">
    <property type="term" value="F:calcium ion binding"/>
    <property type="evidence" value="ECO:0007669"/>
    <property type="project" value="InterPro"/>
</dbReference>
<sequence length="536" mass="54177">MAIINVITGTNDNDTLGKTTVGADKMTGKKGNDTYYVNNVGDTVIESTNQGIDTVISSIDHTLSSGVENLTLIGAAVKGTGNSLNNVLTGNSANNTLNGGVGTDTIIGGDGDDLLNGGAGADKLSGGKGNDIYVINTATDTITELANQGIDRVISAIDYTLGINLENLALLPGALNGTGNALNNIIIGNSGNNTLTGLDGNDSLQGGAGIDTLTGGNGNDFLFSGAGGDTLVGGKGNDVYVIDVTTDIITELSGEGADRVISTIDYTLGTELENLSLRGGALSGTGNTQANQLFGNAANNILSGLAGNDKLIGAAGDDTLNGGTGNDMLNGGAGDDTLNGGGQNDTLIGGEGSDTLIGGSGKDTYILTETTHVSDTVVVGSNTILTILDNYLGNTDVVKGFVVGEDKLDVLFNTVVADTGNTPITGNNNPADNVDIGVFAKHTIKNGIYTLYNAAGVEETISTANEKAAYGYLLENTPLTNSVAGFHVTRATGDIDTIVVQHDHSVATATTASVENHIVIDLVGVTATSLDATWII</sequence>
<evidence type="ECO:0000256" key="3">
    <source>
        <dbReference type="ARBA" id="ARBA00022837"/>
    </source>
</evidence>
<dbReference type="InterPro" id="IPR011049">
    <property type="entry name" value="Serralysin-like_metalloprot_C"/>
</dbReference>
<dbReference type="GO" id="GO:0005576">
    <property type="term" value="C:extracellular region"/>
    <property type="evidence" value="ECO:0007669"/>
    <property type="project" value="UniProtKB-SubCell"/>
</dbReference>
<protein>
    <recommendedName>
        <fullName evidence="6">Hemolysin-type calcium-binding region</fullName>
    </recommendedName>
</protein>
<dbReference type="InterPro" id="IPR001343">
    <property type="entry name" value="Hemolysn_Ca-bd"/>
</dbReference>
<dbReference type="RefSeq" id="WP_140396855.1">
    <property type="nucleotide sequence ID" value="NZ_FUKI01000128.1"/>
</dbReference>
<dbReference type="SUPFAM" id="SSF51120">
    <property type="entry name" value="beta-Roll"/>
    <property type="match status" value="3"/>
</dbReference>
<dbReference type="PANTHER" id="PTHR38340:SF1">
    <property type="entry name" value="S-LAYER PROTEIN"/>
    <property type="match status" value="1"/>
</dbReference>